<feature type="transmembrane region" description="Helical" evidence="1">
    <location>
        <begin position="138"/>
        <end position="156"/>
    </location>
</feature>
<dbReference type="KEGG" id="fte:Fluta_3840"/>
<evidence type="ECO:0000313" key="2">
    <source>
        <dbReference type="EMBL" id="AEA45806.1"/>
    </source>
</evidence>
<keyword evidence="1" id="KW-0472">Membrane</keyword>
<dbReference type="Proteomes" id="UP000007463">
    <property type="component" value="Chromosome"/>
</dbReference>
<evidence type="ECO:0000256" key="1">
    <source>
        <dbReference type="SAM" id="Phobius"/>
    </source>
</evidence>
<reference evidence="2 3" key="1">
    <citation type="journal article" date="2011" name="Stand. Genomic Sci.">
        <title>Complete genome sequence of the gliding freshwater bacterium Fluviicola taffensis type strain (RW262).</title>
        <authorList>
            <person name="Woyke T."/>
            <person name="Chertkov O."/>
            <person name="Lapidus A."/>
            <person name="Nolan M."/>
            <person name="Lucas S."/>
            <person name="Del Rio T.G."/>
            <person name="Tice H."/>
            <person name="Cheng J.F."/>
            <person name="Tapia R."/>
            <person name="Han C."/>
            <person name="Goodwin L."/>
            <person name="Pitluck S."/>
            <person name="Liolios K."/>
            <person name="Pagani I."/>
            <person name="Ivanova N."/>
            <person name="Huntemann M."/>
            <person name="Mavromatis K."/>
            <person name="Mikhailova N."/>
            <person name="Pati A."/>
            <person name="Chen A."/>
            <person name="Palaniappan K."/>
            <person name="Land M."/>
            <person name="Hauser L."/>
            <person name="Brambilla E.M."/>
            <person name="Rohde M."/>
            <person name="Mwirichia R."/>
            <person name="Sikorski J."/>
            <person name="Tindall B.J."/>
            <person name="Goker M."/>
            <person name="Bristow J."/>
            <person name="Eisen J.A."/>
            <person name="Markowitz V."/>
            <person name="Hugenholtz P."/>
            <person name="Klenk H.P."/>
            <person name="Kyrpides N.C."/>
        </authorList>
    </citation>
    <scope>NUCLEOTIDE SEQUENCE [LARGE SCALE GENOMIC DNA]</scope>
    <source>
        <strain evidence="3">DSM 16823 / RW262 / RW262</strain>
    </source>
</reference>
<organism evidence="2 3">
    <name type="scientific">Fluviicola taffensis (strain DSM 16823 / NCIMB 13979 / RW262)</name>
    <dbReference type="NCBI Taxonomy" id="755732"/>
    <lineage>
        <taxon>Bacteria</taxon>
        <taxon>Pseudomonadati</taxon>
        <taxon>Bacteroidota</taxon>
        <taxon>Flavobacteriia</taxon>
        <taxon>Flavobacteriales</taxon>
        <taxon>Crocinitomicaceae</taxon>
        <taxon>Fluviicola</taxon>
    </lineage>
</organism>
<gene>
    <name evidence="2" type="ordered locus">Fluta_3840</name>
</gene>
<sequence length="169" mass="19276">MKIIRKLSVRLILFQVLAIHLFGIAFSRFYYFLDADLYECLLKNQFESVSNCMEHFSNRTIGEMMATPIHYMLYGFLFGIILISIVNGISKKTFLNTVLVAALFILLFLIGVFSNGYLDLWINSLARLFSKKIDMSNLMASLIAFSTGLLLVWVSVKNKLLSKTETAHV</sequence>
<feature type="transmembrane region" description="Helical" evidence="1">
    <location>
        <begin position="69"/>
        <end position="86"/>
    </location>
</feature>
<feature type="transmembrane region" description="Helical" evidence="1">
    <location>
        <begin position="98"/>
        <end position="118"/>
    </location>
</feature>
<evidence type="ECO:0000313" key="3">
    <source>
        <dbReference type="Proteomes" id="UP000007463"/>
    </source>
</evidence>
<dbReference type="EMBL" id="CP002542">
    <property type="protein sequence ID" value="AEA45806.1"/>
    <property type="molecule type" value="Genomic_DNA"/>
</dbReference>
<keyword evidence="1" id="KW-1133">Transmembrane helix</keyword>
<feature type="transmembrane region" description="Helical" evidence="1">
    <location>
        <begin position="12"/>
        <end position="33"/>
    </location>
</feature>
<proteinExistence type="predicted"/>
<dbReference type="HOGENOM" id="CLU_1576168_0_0_10"/>
<protein>
    <submittedName>
        <fullName evidence="2">Uncharacterized protein</fullName>
    </submittedName>
</protein>
<name>F2IGE0_FLUTR</name>
<keyword evidence="3" id="KW-1185">Reference proteome</keyword>
<dbReference type="OrthoDB" id="9866562at2"/>
<keyword evidence="1" id="KW-0812">Transmembrane</keyword>
<accession>F2IGE0</accession>
<dbReference type="AlphaFoldDB" id="F2IGE0"/>
<dbReference type="STRING" id="755732.Fluta_3840"/>
<dbReference type="RefSeq" id="WP_013688564.1">
    <property type="nucleotide sequence ID" value="NC_015321.1"/>
</dbReference>
<reference evidence="3" key="2">
    <citation type="submission" date="2011-02" db="EMBL/GenBank/DDBJ databases">
        <title>The complete genome of Fluviicola taffensis DSM 16823.</title>
        <authorList>
            <consortium name="US DOE Joint Genome Institute (JGI-PGF)"/>
            <person name="Lucas S."/>
            <person name="Copeland A."/>
            <person name="Lapidus A."/>
            <person name="Bruce D."/>
            <person name="Goodwin L."/>
            <person name="Pitluck S."/>
            <person name="Kyrpides N."/>
            <person name="Mavromatis K."/>
            <person name="Ivanova N."/>
            <person name="Mikhailova N."/>
            <person name="Pagani I."/>
            <person name="Chertkov O."/>
            <person name="Detter J.C."/>
            <person name="Han C."/>
            <person name="Tapia R."/>
            <person name="Land M."/>
            <person name="Hauser L."/>
            <person name="Markowitz V."/>
            <person name="Cheng J.-F."/>
            <person name="Hugenholtz P."/>
            <person name="Woyke T."/>
            <person name="Wu D."/>
            <person name="Tindall B."/>
            <person name="Pomrenke H.G."/>
            <person name="Brambilla E."/>
            <person name="Klenk H.-P."/>
            <person name="Eisen J.A."/>
        </authorList>
    </citation>
    <scope>NUCLEOTIDE SEQUENCE [LARGE SCALE GENOMIC DNA]</scope>
    <source>
        <strain evidence="3">DSM 16823 / RW262 / RW262</strain>
    </source>
</reference>